<feature type="chain" id="PRO_5016605991" evidence="8">
    <location>
        <begin position="18"/>
        <end position="541"/>
    </location>
</feature>
<keyword evidence="3" id="KW-0479">Metal-binding</keyword>
<keyword evidence="5 9" id="KW-0378">Hydrolase</keyword>
<dbReference type="Proteomes" id="UP000254326">
    <property type="component" value="Unassembled WGS sequence"/>
</dbReference>
<evidence type="ECO:0000256" key="7">
    <source>
        <dbReference type="ARBA" id="ARBA00023157"/>
    </source>
</evidence>
<comment type="similarity">
    <text evidence="1">Belongs to the tannase family.</text>
</comment>
<evidence type="ECO:0000256" key="3">
    <source>
        <dbReference type="ARBA" id="ARBA00022723"/>
    </source>
</evidence>
<keyword evidence="7" id="KW-1015">Disulfide bond</keyword>
<evidence type="ECO:0000256" key="4">
    <source>
        <dbReference type="ARBA" id="ARBA00022729"/>
    </source>
</evidence>
<comment type="caution">
    <text evidence="9">The sequence shown here is derived from an EMBL/GenBank/DDBJ whole genome shotgun (WGS) entry which is preliminary data.</text>
</comment>
<feature type="signal peptide" evidence="8">
    <location>
        <begin position="1"/>
        <end position="17"/>
    </location>
</feature>
<evidence type="ECO:0000256" key="2">
    <source>
        <dbReference type="ARBA" id="ARBA00022487"/>
    </source>
</evidence>
<evidence type="ECO:0000313" key="10">
    <source>
        <dbReference type="Proteomes" id="UP000254326"/>
    </source>
</evidence>
<proteinExistence type="inferred from homology"/>
<keyword evidence="2" id="KW-0719">Serine esterase</keyword>
<dbReference type="SMR" id="A0A370U958"/>
<evidence type="ECO:0000256" key="1">
    <source>
        <dbReference type="ARBA" id="ARBA00006249"/>
    </source>
</evidence>
<organism evidence="9 10">
    <name type="scientific">Marinomonas piezotolerans</name>
    <dbReference type="NCBI Taxonomy" id="2213058"/>
    <lineage>
        <taxon>Bacteria</taxon>
        <taxon>Pseudomonadati</taxon>
        <taxon>Pseudomonadota</taxon>
        <taxon>Gammaproteobacteria</taxon>
        <taxon>Oceanospirillales</taxon>
        <taxon>Oceanospirillaceae</taxon>
        <taxon>Marinomonas</taxon>
    </lineage>
</organism>
<keyword evidence="4 8" id="KW-0732">Signal</keyword>
<dbReference type="PANTHER" id="PTHR33938:SF15">
    <property type="entry name" value="FERULOYL ESTERASE B-RELATED"/>
    <property type="match status" value="1"/>
</dbReference>
<dbReference type="GO" id="GO:0052689">
    <property type="term" value="F:carboxylic ester hydrolase activity"/>
    <property type="evidence" value="ECO:0007669"/>
    <property type="project" value="UniProtKB-KW"/>
</dbReference>
<dbReference type="EMBL" id="QKRA01000003">
    <property type="protein sequence ID" value="RDL44301.1"/>
    <property type="molecule type" value="Genomic_DNA"/>
</dbReference>
<accession>A0A370U958</accession>
<dbReference type="InterPro" id="IPR011118">
    <property type="entry name" value="Tannase/feruloyl_esterase"/>
</dbReference>
<dbReference type="AlphaFoldDB" id="A0A370U958"/>
<keyword evidence="6" id="KW-0106">Calcium</keyword>
<protein>
    <submittedName>
        <fullName evidence="9">Tannase/feruloyl esterase family alpha/beta hydrolase</fullName>
    </submittedName>
</protein>
<name>A0A370U958_9GAMM</name>
<dbReference type="PANTHER" id="PTHR33938">
    <property type="entry name" value="FERULOYL ESTERASE B-RELATED"/>
    <property type="match status" value="1"/>
</dbReference>
<dbReference type="OrthoDB" id="7197884at2"/>
<sequence>MRTLWILGLALPVVAHANVEQCSTETFSASGLTVTSASWEAPEGNVHVENCLVRGVLNPYVGQDNRDYAIDFELRLPKDWSQQFAYQFNGGADGVVKPALGNLSSFLPKEYAVNRGMAVVSTNGGHDPKHHKDMGLASGSGFGFDAKARARYGYAAVEEMYPVANRLIEQFYGAPASYRYGIGPSNGGRMAMVAASRFPNFFDGLMVGYPGFNLPKAAIQHAWDVQHLYSLTGDLKTSFSREQLSAVGDYVVKQCDNLDGLEDGLIFNASQCQNLVDMNDLVCQDSNTCLSQEQADVLIAMHQGPTNSAGQPLYSDWYFDAGIGSENWRVWKIESPVPAWGYNPIIGAMGSSALATVFTTPPTPVDGDPKALIDFLLEFDFDKDAPRIYAETEHYPESAMDFMTPPDVANPTLAGFKAAGGKMIIYHGNSDPVFSVADTIRWYKMLDKNHNGKANEFVNFYQVPGMPHGNGGPSLDHFDTLSSLVAWVEQDKKPGRIISSALPDKEVSETLQGATRPLCPFPTIAVYNGGDTKDAASFVCR</sequence>
<dbReference type="Pfam" id="PF07519">
    <property type="entry name" value="Tannase"/>
    <property type="match status" value="1"/>
</dbReference>
<reference evidence="9 10" key="1">
    <citation type="submission" date="2018-06" db="EMBL/GenBank/DDBJ databases">
        <title>Marinomonas sp. YLB-05 draft genome sequence.</title>
        <authorList>
            <person name="Yu L."/>
            <person name="Tang X."/>
        </authorList>
    </citation>
    <scope>NUCLEOTIDE SEQUENCE [LARGE SCALE GENOMIC DNA]</scope>
    <source>
        <strain evidence="9 10">YLB-05</strain>
    </source>
</reference>
<evidence type="ECO:0000313" key="9">
    <source>
        <dbReference type="EMBL" id="RDL44301.1"/>
    </source>
</evidence>
<evidence type="ECO:0000256" key="5">
    <source>
        <dbReference type="ARBA" id="ARBA00022801"/>
    </source>
</evidence>
<evidence type="ECO:0000256" key="6">
    <source>
        <dbReference type="ARBA" id="ARBA00022837"/>
    </source>
</evidence>
<dbReference type="Gene3D" id="3.40.50.1820">
    <property type="entry name" value="alpha/beta hydrolase"/>
    <property type="match status" value="1"/>
</dbReference>
<dbReference type="GO" id="GO:0046872">
    <property type="term" value="F:metal ion binding"/>
    <property type="evidence" value="ECO:0007669"/>
    <property type="project" value="UniProtKB-KW"/>
</dbReference>
<gene>
    <name evidence="9" type="ORF">DN730_07805</name>
</gene>
<dbReference type="InterPro" id="IPR029058">
    <property type="entry name" value="AB_hydrolase_fold"/>
</dbReference>
<keyword evidence="10" id="KW-1185">Reference proteome</keyword>
<dbReference type="SUPFAM" id="SSF53474">
    <property type="entry name" value="alpha/beta-Hydrolases"/>
    <property type="match status" value="1"/>
</dbReference>
<dbReference type="RefSeq" id="WP_115467564.1">
    <property type="nucleotide sequence ID" value="NZ_QKRA01000003.1"/>
</dbReference>
<evidence type="ECO:0000256" key="8">
    <source>
        <dbReference type="SAM" id="SignalP"/>
    </source>
</evidence>